<proteinExistence type="inferred from homology"/>
<evidence type="ECO:0000256" key="3">
    <source>
        <dbReference type="ARBA" id="ARBA00022705"/>
    </source>
</evidence>
<evidence type="ECO:0000256" key="6">
    <source>
        <dbReference type="ARBA" id="ARBA00022813"/>
    </source>
</evidence>
<dbReference type="HAMAP" id="MF_00015">
    <property type="entry name" value="LexA"/>
    <property type="match status" value="1"/>
</dbReference>
<dbReference type="CDD" id="cd06529">
    <property type="entry name" value="S24_LexA-like"/>
    <property type="match status" value="1"/>
</dbReference>
<name>A0A538TTK7_UNCEI</name>
<evidence type="ECO:0000256" key="10">
    <source>
        <dbReference type="ARBA" id="ARBA00023204"/>
    </source>
</evidence>
<organism evidence="16 17">
    <name type="scientific">Eiseniibacteriota bacterium</name>
    <dbReference type="NCBI Taxonomy" id="2212470"/>
    <lineage>
        <taxon>Bacteria</taxon>
        <taxon>Candidatus Eiseniibacteriota</taxon>
    </lineage>
</organism>
<feature type="region of interest" description="Disordered" evidence="13">
    <location>
        <begin position="1"/>
        <end position="22"/>
    </location>
</feature>
<evidence type="ECO:0000313" key="16">
    <source>
        <dbReference type="EMBL" id="TMQ66963.1"/>
    </source>
</evidence>
<dbReference type="InterPro" id="IPR050077">
    <property type="entry name" value="LexA_repressor"/>
</dbReference>
<accession>A0A538TTK7</accession>
<dbReference type="InterPro" id="IPR036388">
    <property type="entry name" value="WH-like_DNA-bd_sf"/>
</dbReference>
<dbReference type="SUPFAM" id="SSF51306">
    <property type="entry name" value="LexA/Signal peptidase"/>
    <property type="match status" value="1"/>
</dbReference>
<protein>
    <submittedName>
        <fullName evidence="16">Transcriptional repressor LexA</fullName>
        <ecNumber evidence="16">3.4.21.88</ecNumber>
    </submittedName>
</protein>
<dbReference type="GO" id="GO:0003677">
    <property type="term" value="F:DNA binding"/>
    <property type="evidence" value="ECO:0007669"/>
    <property type="project" value="UniProtKB-KW"/>
</dbReference>
<dbReference type="GO" id="GO:0006281">
    <property type="term" value="P:DNA repair"/>
    <property type="evidence" value="ECO:0007669"/>
    <property type="project" value="UniProtKB-KW"/>
</dbReference>
<dbReference type="EC" id="3.4.21.88" evidence="16"/>
<dbReference type="GO" id="GO:0009432">
    <property type="term" value="P:SOS response"/>
    <property type="evidence" value="ECO:0007669"/>
    <property type="project" value="UniProtKB-KW"/>
</dbReference>
<dbReference type="EMBL" id="VBOZ01000006">
    <property type="protein sequence ID" value="TMQ66963.1"/>
    <property type="molecule type" value="Genomic_DNA"/>
</dbReference>
<evidence type="ECO:0000256" key="13">
    <source>
        <dbReference type="SAM" id="MobiDB-lite"/>
    </source>
</evidence>
<keyword evidence="11" id="KW-0742">SOS response</keyword>
<dbReference type="InterPro" id="IPR006199">
    <property type="entry name" value="LexA_DNA-bd_dom"/>
</dbReference>
<evidence type="ECO:0000256" key="7">
    <source>
        <dbReference type="ARBA" id="ARBA00023015"/>
    </source>
</evidence>
<dbReference type="Gene3D" id="2.10.109.10">
    <property type="entry name" value="Umud Fragment, subunit A"/>
    <property type="match status" value="1"/>
</dbReference>
<dbReference type="InterPro" id="IPR015927">
    <property type="entry name" value="Peptidase_S24_S26A/B/C"/>
</dbReference>
<dbReference type="SUPFAM" id="SSF46785">
    <property type="entry name" value="Winged helix' DNA-binding domain"/>
    <property type="match status" value="1"/>
</dbReference>
<evidence type="ECO:0000256" key="12">
    <source>
        <dbReference type="RuleBase" id="RU003991"/>
    </source>
</evidence>
<dbReference type="GO" id="GO:0004252">
    <property type="term" value="F:serine-type endopeptidase activity"/>
    <property type="evidence" value="ECO:0007669"/>
    <property type="project" value="UniProtKB-EC"/>
</dbReference>
<dbReference type="InterPro" id="IPR006197">
    <property type="entry name" value="Peptidase_S24_LexA"/>
</dbReference>
<reference evidence="16 17" key="1">
    <citation type="journal article" date="2019" name="Nat. Microbiol.">
        <title>Mediterranean grassland soil C-N compound turnover is dependent on rainfall and depth, and is mediated by genomically divergent microorganisms.</title>
        <authorList>
            <person name="Diamond S."/>
            <person name="Andeer P.F."/>
            <person name="Li Z."/>
            <person name="Crits-Christoph A."/>
            <person name="Burstein D."/>
            <person name="Anantharaman K."/>
            <person name="Lane K.R."/>
            <person name="Thomas B.C."/>
            <person name="Pan C."/>
            <person name="Northen T.R."/>
            <person name="Banfield J.F."/>
        </authorList>
    </citation>
    <scope>NUCLEOTIDE SEQUENCE [LARGE SCALE GENOMIC DNA]</scope>
    <source>
        <strain evidence="16">WS_9</strain>
    </source>
</reference>
<evidence type="ECO:0000256" key="8">
    <source>
        <dbReference type="ARBA" id="ARBA00023125"/>
    </source>
</evidence>
<dbReference type="GO" id="GO:0006260">
    <property type="term" value="P:DNA replication"/>
    <property type="evidence" value="ECO:0007669"/>
    <property type="project" value="UniProtKB-KW"/>
</dbReference>
<dbReference type="NCBIfam" id="TIGR00498">
    <property type="entry name" value="lexA"/>
    <property type="match status" value="1"/>
</dbReference>
<dbReference type="Pfam" id="PF01726">
    <property type="entry name" value="LexA_DNA_bind"/>
    <property type="match status" value="1"/>
</dbReference>
<evidence type="ECO:0000259" key="15">
    <source>
        <dbReference type="Pfam" id="PF01726"/>
    </source>
</evidence>
<evidence type="ECO:0000259" key="14">
    <source>
        <dbReference type="Pfam" id="PF00717"/>
    </source>
</evidence>
<dbReference type="PANTHER" id="PTHR33516">
    <property type="entry name" value="LEXA REPRESSOR"/>
    <property type="match status" value="1"/>
</dbReference>
<feature type="domain" description="LexA repressor DNA-binding" evidence="15">
    <location>
        <begin position="26"/>
        <end position="85"/>
    </location>
</feature>
<dbReference type="FunFam" id="2.10.109.10:FF:000001">
    <property type="entry name" value="LexA repressor"/>
    <property type="match status" value="1"/>
</dbReference>
<sequence length="238" mass="26424">MHKPTRPKTPGAARKRRPSHLATGADRQVAILDFISESLRERGYPPTLREIGVALGIASTNGVRYYLDRLEQSGKIRRDRWTSRGIELQTAEPAETVPHGVVSRFARRAPESFEIPILGRVAAGAPILAEENIEDVLIVDGAFVRPGKHFALRVRGDSMKNAGILNNDLVIVRHETPVKSGEIAVVLIGDEATVKRFFPRRDKILLIPENDDYEPIEVLPTDPEVRVAGRVVGVIRRL</sequence>
<evidence type="ECO:0000313" key="17">
    <source>
        <dbReference type="Proteomes" id="UP000317691"/>
    </source>
</evidence>
<evidence type="ECO:0000256" key="4">
    <source>
        <dbReference type="ARBA" id="ARBA00022763"/>
    </source>
</evidence>
<dbReference type="InterPro" id="IPR006200">
    <property type="entry name" value="LexA"/>
</dbReference>
<dbReference type="InterPro" id="IPR036390">
    <property type="entry name" value="WH_DNA-bd_sf"/>
</dbReference>
<dbReference type="GO" id="GO:0006508">
    <property type="term" value="P:proteolysis"/>
    <property type="evidence" value="ECO:0007669"/>
    <property type="project" value="InterPro"/>
</dbReference>
<feature type="domain" description="Peptidase S24/S26A/S26B/S26C" evidence="14">
    <location>
        <begin position="116"/>
        <end position="232"/>
    </location>
</feature>
<dbReference type="Pfam" id="PF00717">
    <property type="entry name" value="Peptidase_S24"/>
    <property type="match status" value="1"/>
</dbReference>
<dbReference type="InterPro" id="IPR036286">
    <property type="entry name" value="LexA/Signal_pep-like_sf"/>
</dbReference>
<comment type="caution">
    <text evidence="16">The sequence shown here is derived from an EMBL/GenBank/DDBJ whole genome shotgun (WGS) entry which is preliminary data.</text>
</comment>
<evidence type="ECO:0000256" key="5">
    <source>
        <dbReference type="ARBA" id="ARBA00022801"/>
    </source>
</evidence>
<keyword evidence="10" id="KW-0234">DNA repair</keyword>
<keyword evidence="5 12" id="KW-0378">Hydrolase</keyword>
<gene>
    <name evidence="16" type="primary">lexA</name>
    <name evidence="16" type="ORF">E6K79_01005</name>
</gene>
<keyword evidence="7" id="KW-0805">Transcription regulation</keyword>
<keyword evidence="4" id="KW-0227">DNA damage</keyword>
<dbReference type="Gene3D" id="1.10.10.10">
    <property type="entry name" value="Winged helix-like DNA-binding domain superfamily/Winged helix DNA-binding domain"/>
    <property type="match status" value="1"/>
</dbReference>
<dbReference type="PRINTS" id="PR00726">
    <property type="entry name" value="LEXASERPTASE"/>
</dbReference>
<keyword evidence="6 12" id="KW-0068">Autocatalytic cleavage</keyword>
<keyword evidence="3" id="KW-0235">DNA replication</keyword>
<dbReference type="PANTHER" id="PTHR33516:SF2">
    <property type="entry name" value="LEXA REPRESSOR-RELATED"/>
    <property type="match status" value="1"/>
</dbReference>
<dbReference type="GO" id="GO:0045892">
    <property type="term" value="P:negative regulation of DNA-templated transcription"/>
    <property type="evidence" value="ECO:0007669"/>
    <property type="project" value="InterPro"/>
</dbReference>
<evidence type="ECO:0000256" key="2">
    <source>
        <dbReference type="ARBA" id="ARBA00022491"/>
    </source>
</evidence>
<feature type="non-terminal residue" evidence="16">
    <location>
        <position position="238"/>
    </location>
</feature>
<keyword evidence="9" id="KW-0804">Transcription</keyword>
<keyword evidence="8" id="KW-0238">DNA-binding</keyword>
<dbReference type="AlphaFoldDB" id="A0A538TTK7"/>
<keyword evidence="2" id="KW-0678">Repressor</keyword>
<evidence type="ECO:0000256" key="11">
    <source>
        <dbReference type="ARBA" id="ARBA00023236"/>
    </source>
</evidence>
<dbReference type="Proteomes" id="UP000317691">
    <property type="component" value="Unassembled WGS sequence"/>
</dbReference>
<dbReference type="InterPro" id="IPR039418">
    <property type="entry name" value="LexA-like"/>
</dbReference>
<evidence type="ECO:0000256" key="1">
    <source>
        <dbReference type="ARBA" id="ARBA00007484"/>
    </source>
</evidence>
<evidence type="ECO:0000256" key="9">
    <source>
        <dbReference type="ARBA" id="ARBA00023163"/>
    </source>
</evidence>
<comment type="similarity">
    <text evidence="1 12">Belongs to the peptidase S24 family.</text>
</comment>